<feature type="chain" id="PRO_5018974190" description="Secreted protein" evidence="2">
    <location>
        <begin position="19"/>
        <end position="77"/>
    </location>
</feature>
<feature type="region of interest" description="Disordered" evidence="1">
    <location>
        <begin position="36"/>
        <end position="58"/>
    </location>
</feature>
<keyword evidence="2" id="KW-0732">Signal</keyword>
<dbReference type="GeneID" id="39599620"/>
<protein>
    <recommendedName>
        <fullName evidence="5">Secreted protein</fullName>
    </recommendedName>
</protein>
<name>A0A443HZH7_BYSSP</name>
<sequence>MVTCYIAVMACCISAIQASSLHVVLAEQIPSRPLLNKSPFQGRDSRITRSWPSSAHPQTQLSRITSREDFMSSFEVI</sequence>
<evidence type="ECO:0000313" key="3">
    <source>
        <dbReference type="EMBL" id="RWQ97247.1"/>
    </source>
</evidence>
<feature type="compositionally biased region" description="Polar residues" evidence="1">
    <location>
        <begin position="48"/>
        <end position="58"/>
    </location>
</feature>
<dbReference type="RefSeq" id="XP_028486892.1">
    <property type="nucleotide sequence ID" value="XM_028630343.1"/>
</dbReference>
<reference evidence="3 4" key="1">
    <citation type="journal article" date="2018" name="Front. Microbiol.">
        <title>Genomic and genetic insights into a cosmopolitan fungus, Paecilomyces variotii (Eurotiales).</title>
        <authorList>
            <person name="Urquhart A.S."/>
            <person name="Mondo S.J."/>
            <person name="Makela M.R."/>
            <person name="Hane J.K."/>
            <person name="Wiebenga A."/>
            <person name="He G."/>
            <person name="Mihaltcheva S."/>
            <person name="Pangilinan J."/>
            <person name="Lipzen A."/>
            <person name="Barry K."/>
            <person name="de Vries R.P."/>
            <person name="Grigoriev I.V."/>
            <person name="Idnurm A."/>
        </authorList>
    </citation>
    <scope>NUCLEOTIDE SEQUENCE [LARGE SCALE GENOMIC DNA]</scope>
    <source>
        <strain evidence="3 4">CBS 101075</strain>
    </source>
</reference>
<dbReference type="EMBL" id="RCNU01000003">
    <property type="protein sequence ID" value="RWQ97247.1"/>
    <property type="molecule type" value="Genomic_DNA"/>
</dbReference>
<accession>A0A443HZH7</accession>
<dbReference type="Proteomes" id="UP000283841">
    <property type="component" value="Unassembled WGS sequence"/>
</dbReference>
<evidence type="ECO:0008006" key="5">
    <source>
        <dbReference type="Google" id="ProtNLM"/>
    </source>
</evidence>
<feature type="signal peptide" evidence="2">
    <location>
        <begin position="1"/>
        <end position="18"/>
    </location>
</feature>
<comment type="caution">
    <text evidence="3">The sequence shown here is derived from an EMBL/GenBank/DDBJ whole genome shotgun (WGS) entry which is preliminary data.</text>
</comment>
<dbReference type="VEuPathDB" id="FungiDB:C8Q69DRAFT_462931"/>
<proteinExistence type="predicted"/>
<evidence type="ECO:0000256" key="1">
    <source>
        <dbReference type="SAM" id="MobiDB-lite"/>
    </source>
</evidence>
<gene>
    <name evidence="3" type="ORF">C8Q69DRAFT_462931</name>
</gene>
<evidence type="ECO:0000313" key="4">
    <source>
        <dbReference type="Proteomes" id="UP000283841"/>
    </source>
</evidence>
<keyword evidence="4" id="KW-1185">Reference proteome</keyword>
<evidence type="ECO:0000256" key="2">
    <source>
        <dbReference type="SAM" id="SignalP"/>
    </source>
</evidence>
<organism evidence="3 4">
    <name type="scientific">Byssochlamys spectabilis</name>
    <name type="common">Paecilomyces variotii</name>
    <dbReference type="NCBI Taxonomy" id="264951"/>
    <lineage>
        <taxon>Eukaryota</taxon>
        <taxon>Fungi</taxon>
        <taxon>Dikarya</taxon>
        <taxon>Ascomycota</taxon>
        <taxon>Pezizomycotina</taxon>
        <taxon>Eurotiomycetes</taxon>
        <taxon>Eurotiomycetidae</taxon>
        <taxon>Eurotiales</taxon>
        <taxon>Thermoascaceae</taxon>
        <taxon>Paecilomyces</taxon>
    </lineage>
</organism>
<dbReference type="AlphaFoldDB" id="A0A443HZH7"/>